<dbReference type="Proteomes" id="UP000728032">
    <property type="component" value="Unassembled WGS sequence"/>
</dbReference>
<keyword evidence="6 8" id="KW-0342">GTP-binding</keyword>
<dbReference type="GO" id="GO:0016020">
    <property type="term" value="C:membrane"/>
    <property type="evidence" value="ECO:0007669"/>
    <property type="project" value="TreeGrafter"/>
</dbReference>
<dbReference type="InterPro" id="IPR022812">
    <property type="entry name" value="Dynamin"/>
</dbReference>
<dbReference type="PROSITE" id="PS00410">
    <property type="entry name" value="G_DYNAMIN_1"/>
    <property type="match status" value="1"/>
</dbReference>
<sequence length="555" mass="62207">MAKSGKNLIQIVNELQDKLQDLGVESLAIDLPQIAVIGGQSAGKSSVLESFVGRDFLPRGSGIVTRRPLVLQLINNKVDTNSYGEFLHLPAKRFVNFDEIRDEIVAETDREVRDSTGISPKPIHLKIHSPDVLDLTLVDLPGLTRVAVGSQPKDIENRVENMILEYIRRDNCLILAVTSATQDLATSDALKLAERVDPKGERTIGILTKLDRLELGSDARDILTGNYGIHLKRGFIGVVNRSQRDIDEKKDMKEALDKEYQFFSQHPAYKDISDRLGISYLQQYLHQELSKHIYKLLPPLKHRFELELSELTAKLEAISEPLVESDKEIILSKTNEELRKNFESAVGGNGSGNGNDVDIKKLNGGAKINVIMNDTYGNEVNQLFTDEHQMRHDIHVAIQNIKGVYMCIFPPDAAFKACVISQIGVYMCIFPPDAAFKACVISQIELLRKPSLVCVESVAYELQDIVRDCIQTIQTFTPIKEFYTRLTLDYVVECKKRCKACVEHLIRVEKAYLNTNNDDFMKLYKESGGMAAKIAAQESTSSSDKPNDTISHTDN</sequence>
<dbReference type="GO" id="GO:0005525">
    <property type="term" value="F:GTP binding"/>
    <property type="evidence" value="ECO:0007669"/>
    <property type="project" value="UniProtKB-KW"/>
</dbReference>
<dbReference type="CDD" id="cd08771">
    <property type="entry name" value="DLP_1"/>
    <property type="match status" value="1"/>
</dbReference>
<keyword evidence="7" id="KW-0505">Motor protein</keyword>
<keyword evidence="5" id="KW-0378">Hydrolase</keyword>
<protein>
    <recommendedName>
        <fullName evidence="1">dynamin GTPase</fullName>
        <ecNumber evidence="1">3.6.5.5</ecNumber>
    </recommendedName>
</protein>
<evidence type="ECO:0000256" key="9">
    <source>
        <dbReference type="SAM" id="MobiDB-lite"/>
    </source>
</evidence>
<evidence type="ECO:0000256" key="4">
    <source>
        <dbReference type="ARBA" id="ARBA00022741"/>
    </source>
</evidence>
<dbReference type="OrthoDB" id="5061070at2759"/>
<dbReference type="EMBL" id="OC924000">
    <property type="protein sequence ID" value="CAD7655232.1"/>
    <property type="molecule type" value="Genomic_DNA"/>
</dbReference>
<comment type="similarity">
    <text evidence="8">Belongs to the TRAFAC class dynamin-like GTPase superfamily. Dynamin/Fzo/YdjA family.</text>
</comment>
<dbReference type="InterPro" id="IPR027417">
    <property type="entry name" value="P-loop_NTPase"/>
</dbReference>
<evidence type="ECO:0000313" key="12">
    <source>
        <dbReference type="Proteomes" id="UP000728032"/>
    </source>
</evidence>
<evidence type="ECO:0000256" key="5">
    <source>
        <dbReference type="ARBA" id="ARBA00022801"/>
    </source>
</evidence>
<dbReference type="PANTHER" id="PTHR11566">
    <property type="entry name" value="DYNAMIN"/>
    <property type="match status" value="1"/>
</dbReference>
<feature type="non-terminal residue" evidence="11">
    <location>
        <position position="555"/>
    </location>
</feature>
<dbReference type="Pfam" id="PF01031">
    <property type="entry name" value="Dynamin_M"/>
    <property type="match status" value="2"/>
</dbReference>
<keyword evidence="3" id="KW-0493">Microtubule</keyword>
<dbReference type="Pfam" id="PF00350">
    <property type="entry name" value="Dynamin_N"/>
    <property type="match status" value="1"/>
</dbReference>
<feature type="domain" description="Dynamin-type G" evidence="10">
    <location>
        <begin position="28"/>
        <end position="298"/>
    </location>
</feature>
<dbReference type="EMBL" id="CAJPVJ010009175">
    <property type="protein sequence ID" value="CAG2172419.1"/>
    <property type="molecule type" value="Genomic_DNA"/>
</dbReference>
<dbReference type="FunFam" id="3.40.50.300:FF:000045">
    <property type="entry name" value="dynamin-1 isoform X2"/>
    <property type="match status" value="1"/>
</dbReference>
<evidence type="ECO:0000256" key="2">
    <source>
        <dbReference type="ARBA" id="ARBA00022583"/>
    </source>
</evidence>
<dbReference type="InterPro" id="IPR045063">
    <property type="entry name" value="Dynamin_N"/>
</dbReference>
<feature type="region of interest" description="Disordered" evidence="9">
    <location>
        <begin position="535"/>
        <end position="555"/>
    </location>
</feature>
<dbReference type="AlphaFoldDB" id="A0A7R9MAB9"/>
<dbReference type="EC" id="3.6.5.5" evidence="1"/>
<keyword evidence="12" id="KW-1185">Reference proteome</keyword>
<dbReference type="Gene3D" id="3.40.50.300">
    <property type="entry name" value="P-loop containing nucleotide triphosphate hydrolases"/>
    <property type="match status" value="1"/>
</dbReference>
<evidence type="ECO:0000259" key="10">
    <source>
        <dbReference type="PROSITE" id="PS51718"/>
    </source>
</evidence>
<dbReference type="SMART" id="SM00053">
    <property type="entry name" value="DYNc"/>
    <property type="match status" value="1"/>
</dbReference>
<dbReference type="GO" id="GO:0003924">
    <property type="term" value="F:GTPase activity"/>
    <property type="evidence" value="ECO:0007669"/>
    <property type="project" value="InterPro"/>
</dbReference>
<dbReference type="InterPro" id="IPR030381">
    <property type="entry name" value="G_DYNAMIN_dom"/>
</dbReference>
<dbReference type="SUPFAM" id="SSF52540">
    <property type="entry name" value="P-loop containing nucleoside triphosphate hydrolases"/>
    <property type="match status" value="1"/>
</dbReference>
<proteinExistence type="inferred from homology"/>
<name>A0A7R9MAB9_9ACAR</name>
<accession>A0A7R9MAB9</accession>
<reference evidence="11" key="1">
    <citation type="submission" date="2020-11" db="EMBL/GenBank/DDBJ databases">
        <authorList>
            <person name="Tran Van P."/>
        </authorList>
    </citation>
    <scope>NUCLEOTIDE SEQUENCE</scope>
</reference>
<evidence type="ECO:0000256" key="6">
    <source>
        <dbReference type="ARBA" id="ARBA00023134"/>
    </source>
</evidence>
<organism evidence="11">
    <name type="scientific">Oppiella nova</name>
    <dbReference type="NCBI Taxonomy" id="334625"/>
    <lineage>
        <taxon>Eukaryota</taxon>
        <taxon>Metazoa</taxon>
        <taxon>Ecdysozoa</taxon>
        <taxon>Arthropoda</taxon>
        <taxon>Chelicerata</taxon>
        <taxon>Arachnida</taxon>
        <taxon>Acari</taxon>
        <taxon>Acariformes</taxon>
        <taxon>Sarcoptiformes</taxon>
        <taxon>Oribatida</taxon>
        <taxon>Brachypylina</taxon>
        <taxon>Oppioidea</taxon>
        <taxon>Oppiidae</taxon>
        <taxon>Oppiella</taxon>
    </lineage>
</organism>
<dbReference type="PRINTS" id="PR00195">
    <property type="entry name" value="DYNAMIN"/>
</dbReference>
<dbReference type="GO" id="GO:0006897">
    <property type="term" value="P:endocytosis"/>
    <property type="evidence" value="ECO:0007669"/>
    <property type="project" value="UniProtKB-KW"/>
</dbReference>
<dbReference type="PROSITE" id="PS51718">
    <property type="entry name" value="G_DYNAMIN_2"/>
    <property type="match status" value="1"/>
</dbReference>
<keyword evidence="4 8" id="KW-0547">Nucleotide-binding</keyword>
<feature type="compositionally biased region" description="Basic and acidic residues" evidence="9">
    <location>
        <begin position="545"/>
        <end position="555"/>
    </location>
</feature>
<dbReference type="InterPro" id="IPR000375">
    <property type="entry name" value="Dynamin_stalk"/>
</dbReference>
<evidence type="ECO:0000313" key="11">
    <source>
        <dbReference type="EMBL" id="CAD7655232.1"/>
    </source>
</evidence>
<keyword evidence="2" id="KW-0254">Endocytosis</keyword>
<dbReference type="GO" id="GO:0005874">
    <property type="term" value="C:microtubule"/>
    <property type="evidence" value="ECO:0007669"/>
    <property type="project" value="UniProtKB-KW"/>
</dbReference>
<evidence type="ECO:0000256" key="7">
    <source>
        <dbReference type="ARBA" id="ARBA00023175"/>
    </source>
</evidence>
<evidence type="ECO:0000256" key="1">
    <source>
        <dbReference type="ARBA" id="ARBA00011980"/>
    </source>
</evidence>
<evidence type="ECO:0000256" key="8">
    <source>
        <dbReference type="RuleBase" id="RU003932"/>
    </source>
</evidence>
<dbReference type="InterPro" id="IPR019762">
    <property type="entry name" value="Dynamin_GTPase_CS"/>
</dbReference>
<dbReference type="Gene3D" id="1.20.120.1240">
    <property type="entry name" value="Dynamin, middle domain"/>
    <property type="match status" value="2"/>
</dbReference>
<gene>
    <name evidence="11" type="ORF">ONB1V03_LOCUS11876</name>
</gene>
<dbReference type="GO" id="GO:0008017">
    <property type="term" value="F:microtubule binding"/>
    <property type="evidence" value="ECO:0007669"/>
    <property type="project" value="TreeGrafter"/>
</dbReference>
<dbReference type="InterPro" id="IPR001401">
    <property type="entry name" value="Dynamin_GTPase"/>
</dbReference>
<dbReference type="GO" id="GO:0005737">
    <property type="term" value="C:cytoplasm"/>
    <property type="evidence" value="ECO:0007669"/>
    <property type="project" value="TreeGrafter"/>
</dbReference>
<evidence type="ECO:0000256" key="3">
    <source>
        <dbReference type="ARBA" id="ARBA00022701"/>
    </source>
</evidence>